<evidence type="ECO:0000256" key="1">
    <source>
        <dbReference type="ARBA" id="ARBA00003202"/>
    </source>
</evidence>
<feature type="compositionally biased region" description="Polar residues" evidence="10">
    <location>
        <begin position="82"/>
        <end position="91"/>
    </location>
</feature>
<dbReference type="InterPro" id="IPR040218">
    <property type="entry name" value="SLC7A6OS"/>
</dbReference>
<evidence type="ECO:0000313" key="13">
    <source>
        <dbReference type="Proteomes" id="UP001221142"/>
    </source>
</evidence>
<keyword evidence="8" id="KW-0653">Protein transport</keyword>
<feature type="domain" description="Transcription factor Iwr1" evidence="11">
    <location>
        <begin position="209"/>
        <end position="276"/>
    </location>
</feature>
<accession>A0AAD7FXB9</accession>
<reference evidence="12" key="1">
    <citation type="submission" date="2023-03" db="EMBL/GenBank/DDBJ databases">
        <title>Massive genome expansion in bonnet fungi (Mycena s.s.) driven by repeated elements and novel gene families across ecological guilds.</title>
        <authorList>
            <consortium name="Lawrence Berkeley National Laboratory"/>
            <person name="Harder C.B."/>
            <person name="Miyauchi S."/>
            <person name="Viragh M."/>
            <person name="Kuo A."/>
            <person name="Thoen E."/>
            <person name="Andreopoulos B."/>
            <person name="Lu D."/>
            <person name="Skrede I."/>
            <person name="Drula E."/>
            <person name="Henrissat B."/>
            <person name="Morin E."/>
            <person name="Kohler A."/>
            <person name="Barry K."/>
            <person name="LaButti K."/>
            <person name="Morin E."/>
            <person name="Salamov A."/>
            <person name="Lipzen A."/>
            <person name="Mereny Z."/>
            <person name="Hegedus B."/>
            <person name="Baldrian P."/>
            <person name="Stursova M."/>
            <person name="Weitz H."/>
            <person name="Taylor A."/>
            <person name="Grigoriev I.V."/>
            <person name="Nagy L.G."/>
            <person name="Martin F."/>
            <person name="Kauserud H."/>
        </authorList>
    </citation>
    <scope>NUCLEOTIDE SEQUENCE</scope>
    <source>
        <strain evidence="12">9284</strain>
    </source>
</reference>
<protein>
    <recommendedName>
        <fullName evidence="5">Probable RNA polymerase II nuclear localization protein SLC7A6OS</fullName>
    </recommendedName>
</protein>
<evidence type="ECO:0000256" key="10">
    <source>
        <dbReference type="SAM" id="MobiDB-lite"/>
    </source>
</evidence>
<dbReference type="GO" id="GO:0015031">
    <property type="term" value="P:protein transport"/>
    <property type="evidence" value="ECO:0007669"/>
    <property type="project" value="UniProtKB-KW"/>
</dbReference>
<keyword evidence="9" id="KW-0539">Nucleus</keyword>
<feature type="region of interest" description="Disordered" evidence="10">
    <location>
        <begin position="59"/>
        <end position="151"/>
    </location>
</feature>
<comment type="caution">
    <text evidence="12">The sequence shown here is derived from an EMBL/GenBank/DDBJ whole genome shotgun (WGS) entry which is preliminary data.</text>
</comment>
<evidence type="ECO:0000256" key="4">
    <source>
        <dbReference type="ARBA" id="ARBA00010218"/>
    </source>
</evidence>
<evidence type="ECO:0000256" key="6">
    <source>
        <dbReference type="ARBA" id="ARBA00022448"/>
    </source>
</evidence>
<keyword evidence="13" id="KW-1185">Reference proteome</keyword>
<dbReference type="GO" id="GO:0032502">
    <property type="term" value="P:developmental process"/>
    <property type="evidence" value="ECO:0007669"/>
    <property type="project" value="TreeGrafter"/>
</dbReference>
<evidence type="ECO:0000256" key="8">
    <source>
        <dbReference type="ARBA" id="ARBA00022927"/>
    </source>
</evidence>
<evidence type="ECO:0000256" key="7">
    <source>
        <dbReference type="ARBA" id="ARBA00022490"/>
    </source>
</evidence>
<comment type="function">
    <text evidence="1">Directs RNA polymerase II nuclear import.</text>
</comment>
<dbReference type="InterPro" id="IPR013883">
    <property type="entry name" value="TF_Iwr1_dom"/>
</dbReference>
<dbReference type="Proteomes" id="UP001221142">
    <property type="component" value="Unassembled WGS sequence"/>
</dbReference>
<dbReference type="AlphaFoldDB" id="A0AAD7FXB9"/>
<comment type="similarity">
    <text evidence="4">Belongs to the IWR1/SLC7A6OS family.</text>
</comment>
<dbReference type="PANTHER" id="PTHR31196:SF2">
    <property type="entry name" value="RNA POLYMERASE II NUCLEAR LOCALIZATION PROTEIN SLC7A6OS-RELATED"/>
    <property type="match status" value="1"/>
</dbReference>
<sequence length="305" mass="34422">MDVDLGPVAQSYTILRIKRKRNEEPLDALVVESRRRKKSRGASGILGASVFQFAQTVEHDAWEDEKRKRDIQDQVSRLARESASSNPNADSSEAKAPNPRASPSIPKEDRRYKIIPQEEDAEEASTRRRLPTSPPRVISAKDLPPKAPQNKGFKLYDAVLSPEKPAKDEEMEKFLPMLNDYLKLNEIDLATSSSLASSLHSSASTSATDDYVWDVFYHRPATLTEWNEVANVGTLTGLPPSLTDPYDSASDSEEEDEADEDSNAEEYYKNDYPDEEDSSDDDSGDEFHEDSENEYQEDDSDHDWR</sequence>
<dbReference type="PANTHER" id="PTHR31196">
    <property type="entry name" value="RNA POLYMERASE II NUCLEAR LOCALIZATION PROTEIN SLC7A6OS-RELATED"/>
    <property type="match status" value="1"/>
</dbReference>
<keyword evidence="6" id="KW-0813">Transport</keyword>
<evidence type="ECO:0000256" key="2">
    <source>
        <dbReference type="ARBA" id="ARBA00004123"/>
    </source>
</evidence>
<keyword evidence="7" id="KW-0963">Cytoplasm</keyword>
<organism evidence="12 13">
    <name type="scientific">Roridomyces roridus</name>
    <dbReference type="NCBI Taxonomy" id="1738132"/>
    <lineage>
        <taxon>Eukaryota</taxon>
        <taxon>Fungi</taxon>
        <taxon>Dikarya</taxon>
        <taxon>Basidiomycota</taxon>
        <taxon>Agaricomycotina</taxon>
        <taxon>Agaricomycetes</taxon>
        <taxon>Agaricomycetidae</taxon>
        <taxon>Agaricales</taxon>
        <taxon>Marasmiineae</taxon>
        <taxon>Mycenaceae</taxon>
        <taxon>Roridomyces</taxon>
    </lineage>
</organism>
<evidence type="ECO:0000256" key="9">
    <source>
        <dbReference type="ARBA" id="ARBA00023242"/>
    </source>
</evidence>
<gene>
    <name evidence="12" type="ORF">FB45DRAFT_897592</name>
</gene>
<evidence type="ECO:0000313" key="12">
    <source>
        <dbReference type="EMBL" id="KAJ7644344.1"/>
    </source>
</evidence>
<feature type="compositionally biased region" description="Acidic residues" evidence="10">
    <location>
        <begin position="273"/>
        <end position="305"/>
    </location>
</feature>
<comment type="subcellular location">
    <subcellularLocation>
        <location evidence="3">Cytoplasm</location>
    </subcellularLocation>
    <subcellularLocation>
        <location evidence="2">Nucleus</location>
    </subcellularLocation>
</comment>
<feature type="compositionally biased region" description="Acidic residues" evidence="10">
    <location>
        <begin position="250"/>
        <end position="264"/>
    </location>
</feature>
<evidence type="ECO:0000259" key="11">
    <source>
        <dbReference type="Pfam" id="PF08574"/>
    </source>
</evidence>
<dbReference type="GO" id="GO:0005634">
    <property type="term" value="C:nucleus"/>
    <property type="evidence" value="ECO:0007669"/>
    <property type="project" value="UniProtKB-SubCell"/>
</dbReference>
<evidence type="ECO:0000256" key="3">
    <source>
        <dbReference type="ARBA" id="ARBA00004496"/>
    </source>
</evidence>
<evidence type="ECO:0000256" key="5">
    <source>
        <dbReference type="ARBA" id="ARBA00017036"/>
    </source>
</evidence>
<feature type="compositionally biased region" description="Basic and acidic residues" evidence="10">
    <location>
        <begin position="59"/>
        <end position="72"/>
    </location>
</feature>
<dbReference type="Pfam" id="PF08574">
    <property type="entry name" value="Iwr1"/>
    <property type="match status" value="1"/>
</dbReference>
<dbReference type="EMBL" id="JARKIF010000003">
    <property type="protein sequence ID" value="KAJ7644344.1"/>
    <property type="molecule type" value="Genomic_DNA"/>
</dbReference>
<name>A0AAD7FXB9_9AGAR</name>
<feature type="region of interest" description="Disordered" evidence="10">
    <location>
        <begin position="235"/>
        <end position="305"/>
    </location>
</feature>
<dbReference type="GO" id="GO:0005737">
    <property type="term" value="C:cytoplasm"/>
    <property type="evidence" value="ECO:0007669"/>
    <property type="project" value="UniProtKB-SubCell"/>
</dbReference>
<proteinExistence type="inferred from homology"/>